<proteinExistence type="predicted"/>
<protein>
    <submittedName>
        <fullName evidence="1">Uncharacterized protein</fullName>
    </submittedName>
</protein>
<accession>A0A6H1ZY02</accession>
<sequence length="96" mass="10988">MDDVSREMPKYQSHKIVWALKIKEIVFDYDLAKAEDRETDGSATITPEEEGYAPFKVDPAYVRKHQPKAGGYYVVYKDGYKSWSPADAFEGGYTQI</sequence>
<dbReference type="AlphaFoldDB" id="A0A6H1ZY02"/>
<organism evidence="1">
    <name type="scientific">viral metagenome</name>
    <dbReference type="NCBI Taxonomy" id="1070528"/>
    <lineage>
        <taxon>unclassified sequences</taxon>
        <taxon>metagenomes</taxon>
        <taxon>organismal metagenomes</taxon>
    </lineage>
</organism>
<name>A0A6H1ZY02_9ZZZZ</name>
<dbReference type="EMBL" id="MT144311">
    <property type="protein sequence ID" value="QJA52090.1"/>
    <property type="molecule type" value="Genomic_DNA"/>
</dbReference>
<gene>
    <name evidence="1" type="ORF">TM448A02473_0015</name>
</gene>
<evidence type="ECO:0000313" key="1">
    <source>
        <dbReference type="EMBL" id="QJA52090.1"/>
    </source>
</evidence>
<reference evidence="1" key="1">
    <citation type="submission" date="2020-03" db="EMBL/GenBank/DDBJ databases">
        <title>The deep terrestrial virosphere.</title>
        <authorList>
            <person name="Holmfeldt K."/>
            <person name="Nilsson E."/>
            <person name="Simone D."/>
            <person name="Lopez-Fernandez M."/>
            <person name="Wu X."/>
            <person name="de Brujin I."/>
            <person name="Lundin D."/>
            <person name="Andersson A."/>
            <person name="Bertilsson S."/>
            <person name="Dopson M."/>
        </authorList>
    </citation>
    <scope>NUCLEOTIDE SEQUENCE</scope>
    <source>
        <strain evidence="1">TM448A02473</strain>
    </source>
</reference>